<dbReference type="EMBL" id="MQVS01000012">
    <property type="protein sequence ID" value="OKL50964.1"/>
    <property type="molecule type" value="Genomic_DNA"/>
</dbReference>
<dbReference type="GO" id="GO:0000160">
    <property type="term" value="P:phosphorelay signal transduction system"/>
    <property type="evidence" value="ECO:0007669"/>
    <property type="project" value="InterPro"/>
</dbReference>
<dbReference type="AlphaFoldDB" id="A0A1Q5PTS9"/>
<evidence type="ECO:0000259" key="2">
    <source>
        <dbReference type="PROSITE" id="PS50110"/>
    </source>
</evidence>
<reference evidence="4" key="1">
    <citation type="submission" date="2016-12" db="EMBL/GenBank/DDBJ databases">
        <authorList>
            <person name="Meng X."/>
        </authorList>
    </citation>
    <scope>NUCLEOTIDE SEQUENCE [LARGE SCALE GENOMIC DNA]</scope>
    <source>
        <strain evidence="4">DSM 20732</strain>
    </source>
</reference>
<protein>
    <recommendedName>
        <fullName evidence="2">Response regulatory domain-containing protein</fullName>
    </recommendedName>
</protein>
<accession>A0A1Q5PTS9</accession>
<sequence length="131" mass="13882">MSQYTDLLVYSDDASVRQAVIRAVGRRAGKGLAPSRWMEAATPEGVRQALAERDFATLVLDGEAAKLGGMGLAKELAQELEKVPPVIVLVARQQDEWLATWSGARAVVSEPLNPLTLQEAIAAAVADGQAA</sequence>
<keyword evidence="4" id="KW-1185">Reference proteome</keyword>
<dbReference type="RefSeq" id="WP_073825962.1">
    <property type="nucleotide sequence ID" value="NZ_MQVS01000012.1"/>
</dbReference>
<dbReference type="Gene3D" id="3.40.50.2300">
    <property type="match status" value="1"/>
</dbReference>
<gene>
    <name evidence="3" type="ORF">BSZ40_10040</name>
</gene>
<name>A0A1Q5PTS9_9ACTO</name>
<proteinExistence type="predicted"/>
<organism evidence="3 4">
    <name type="scientific">Buchananella hordeovulneris</name>
    <dbReference type="NCBI Taxonomy" id="52770"/>
    <lineage>
        <taxon>Bacteria</taxon>
        <taxon>Bacillati</taxon>
        <taxon>Actinomycetota</taxon>
        <taxon>Actinomycetes</taxon>
        <taxon>Actinomycetales</taxon>
        <taxon>Actinomycetaceae</taxon>
        <taxon>Buchananella</taxon>
    </lineage>
</organism>
<dbReference type="InterPro" id="IPR011006">
    <property type="entry name" value="CheY-like_superfamily"/>
</dbReference>
<evidence type="ECO:0000313" key="3">
    <source>
        <dbReference type="EMBL" id="OKL50964.1"/>
    </source>
</evidence>
<feature type="modified residue" description="4-aspartylphosphate" evidence="1">
    <location>
        <position position="61"/>
    </location>
</feature>
<dbReference type="Proteomes" id="UP000185612">
    <property type="component" value="Unassembled WGS sequence"/>
</dbReference>
<comment type="caution">
    <text evidence="3">The sequence shown here is derived from an EMBL/GenBank/DDBJ whole genome shotgun (WGS) entry which is preliminary data.</text>
</comment>
<dbReference type="InterPro" id="IPR001789">
    <property type="entry name" value="Sig_transdc_resp-reg_receiver"/>
</dbReference>
<dbReference type="OrthoDB" id="3395459at2"/>
<dbReference type="PROSITE" id="PS50110">
    <property type="entry name" value="RESPONSE_REGULATORY"/>
    <property type="match status" value="1"/>
</dbReference>
<evidence type="ECO:0000313" key="4">
    <source>
        <dbReference type="Proteomes" id="UP000185612"/>
    </source>
</evidence>
<keyword evidence="1" id="KW-0597">Phosphoprotein</keyword>
<feature type="domain" description="Response regulatory" evidence="2">
    <location>
        <begin position="6"/>
        <end position="125"/>
    </location>
</feature>
<dbReference type="STRING" id="52770.BSZ40_10040"/>
<evidence type="ECO:0000256" key="1">
    <source>
        <dbReference type="PROSITE-ProRule" id="PRU00169"/>
    </source>
</evidence>
<dbReference type="SUPFAM" id="SSF52172">
    <property type="entry name" value="CheY-like"/>
    <property type="match status" value="1"/>
</dbReference>